<dbReference type="GO" id="GO:0016810">
    <property type="term" value="F:hydrolase activity, acting on carbon-nitrogen (but not peptide) bonds"/>
    <property type="evidence" value="ECO:0007669"/>
    <property type="project" value="InterPro"/>
</dbReference>
<dbReference type="PROSITE" id="PS51677">
    <property type="entry name" value="NODB"/>
    <property type="match status" value="1"/>
</dbReference>
<comment type="caution">
    <text evidence="3">The sequence shown here is derived from an EMBL/GenBank/DDBJ whole genome shotgun (WGS) entry which is preliminary data.</text>
</comment>
<dbReference type="InterPro" id="IPR051398">
    <property type="entry name" value="Polysacch_Deacetylase"/>
</dbReference>
<evidence type="ECO:0000313" key="3">
    <source>
        <dbReference type="EMBL" id="HAE7581347.1"/>
    </source>
</evidence>
<dbReference type="CDD" id="cd10969">
    <property type="entry name" value="CE4_Ecf1_like_5s"/>
    <property type="match status" value="1"/>
</dbReference>
<feature type="domain" description="NodB homology" evidence="2">
    <location>
        <begin position="51"/>
        <end position="261"/>
    </location>
</feature>
<dbReference type="Gene3D" id="3.20.20.370">
    <property type="entry name" value="Glycoside hydrolase/deacetylase"/>
    <property type="match status" value="1"/>
</dbReference>
<proteinExistence type="predicted"/>
<gene>
    <name evidence="3" type="ORF">GND75_002966</name>
</gene>
<accession>A0A736I6M3</accession>
<organism evidence="3">
    <name type="scientific">Salmonella enterica subsp. houtenae serovar 44:z36[z38]:-</name>
    <dbReference type="NCBI Taxonomy" id="1967609"/>
    <lineage>
        <taxon>Bacteria</taxon>
        <taxon>Pseudomonadati</taxon>
        <taxon>Pseudomonadota</taxon>
        <taxon>Gammaproteobacteria</taxon>
        <taxon>Enterobacterales</taxon>
        <taxon>Enterobacteriaceae</taxon>
        <taxon>Salmonella</taxon>
    </lineage>
</organism>
<keyword evidence="1" id="KW-0732">Signal</keyword>
<name>A0A736I6M3_SALHO</name>
<dbReference type="InterPro" id="IPR002509">
    <property type="entry name" value="NODB_dom"/>
</dbReference>
<dbReference type="GO" id="GO:0005975">
    <property type="term" value="P:carbohydrate metabolic process"/>
    <property type="evidence" value="ECO:0007669"/>
    <property type="project" value="InterPro"/>
</dbReference>
<reference evidence="3" key="1">
    <citation type="journal article" date="2018" name="Genome Biol.">
        <title>SKESA: strategic k-mer extension for scrupulous assemblies.</title>
        <authorList>
            <person name="Souvorov A."/>
            <person name="Agarwala R."/>
            <person name="Lipman D.J."/>
        </authorList>
    </citation>
    <scope>NUCLEOTIDE SEQUENCE</scope>
    <source>
        <strain evidence="3">166-88</strain>
    </source>
</reference>
<dbReference type="InterPro" id="IPR011330">
    <property type="entry name" value="Glyco_hydro/deAcase_b/a-brl"/>
</dbReference>
<dbReference type="Pfam" id="PF01522">
    <property type="entry name" value="Polysacc_deac_1"/>
    <property type="match status" value="1"/>
</dbReference>
<protein>
    <submittedName>
        <fullName evidence="3">Polysaccharide deacetylase family protein</fullName>
    </submittedName>
</protein>
<evidence type="ECO:0000256" key="1">
    <source>
        <dbReference type="ARBA" id="ARBA00022729"/>
    </source>
</evidence>
<dbReference type="PANTHER" id="PTHR34216">
    <property type="match status" value="1"/>
</dbReference>
<dbReference type="PANTHER" id="PTHR34216:SF13">
    <property type="entry name" value="XYLANASE_CHITIN DEACETYLASE"/>
    <property type="match status" value="1"/>
</dbReference>
<dbReference type="EMBL" id="DAASYS010000012">
    <property type="protein sequence ID" value="HAE7581347.1"/>
    <property type="molecule type" value="Genomic_DNA"/>
</dbReference>
<dbReference type="AlphaFoldDB" id="A0A736I6M3"/>
<sequence>MYHHVGNKKGLVTLSPEIFRRQMKWLAKSGWKTLSSSDLEYFYNGGRIPRKSVVLTFDDGYLDNWLQVFPILSEFNLNAHIFLITGLIGDGPVRQHVIREYSHRESELAITHGQADNVMLRWSEVKEMLSSGRVEFHSHTHSHRRLDQLDKALIVQEKELIAELIQSRECLEKQTGFCSSHLCWPEGYYTKDYIRIALSQGFRYLYTTERRMNNTANGTLRIGRISTKEREGIAWLKFRLFCYVTPLFSSLLALHKGYRLT</sequence>
<reference evidence="3" key="2">
    <citation type="submission" date="2018-07" db="EMBL/GenBank/DDBJ databases">
        <authorList>
            <consortium name="NCBI Pathogen Detection Project"/>
        </authorList>
    </citation>
    <scope>NUCLEOTIDE SEQUENCE</scope>
    <source>
        <strain evidence="3">166-88</strain>
    </source>
</reference>
<evidence type="ECO:0000259" key="2">
    <source>
        <dbReference type="PROSITE" id="PS51677"/>
    </source>
</evidence>
<dbReference type="SUPFAM" id="SSF88713">
    <property type="entry name" value="Glycoside hydrolase/deacetylase"/>
    <property type="match status" value="1"/>
</dbReference>